<dbReference type="HAMAP" id="MF_00444">
    <property type="entry name" value="ClpP"/>
    <property type="match status" value="1"/>
</dbReference>
<keyword evidence="10" id="KW-1185">Reference proteome</keyword>
<dbReference type="InterPro" id="IPR023562">
    <property type="entry name" value="ClpP/TepA"/>
</dbReference>
<dbReference type="PROSITE" id="PS50086">
    <property type="entry name" value="TBC_RABGAP"/>
    <property type="match status" value="1"/>
</dbReference>
<name>A0A367JEZ2_RHIST</name>
<dbReference type="GO" id="GO:0004176">
    <property type="term" value="F:ATP-dependent peptidase activity"/>
    <property type="evidence" value="ECO:0007669"/>
    <property type="project" value="InterPro"/>
</dbReference>
<protein>
    <recommendedName>
        <fullName evidence="7">ATP-dependent Clp protease proteolytic subunit</fullName>
    </recommendedName>
</protein>
<evidence type="ECO:0000256" key="2">
    <source>
        <dbReference type="ARBA" id="ARBA00022670"/>
    </source>
</evidence>
<keyword evidence="4" id="KW-0720">Serine protease</keyword>
<dbReference type="InterPro" id="IPR029045">
    <property type="entry name" value="ClpP/crotonase-like_dom_sf"/>
</dbReference>
<dbReference type="Gene3D" id="1.10.8.1310">
    <property type="match status" value="1"/>
</dbReference>
<dbReference type="Gene3D" id="3.90.226.10">
    <property type="entry name" value="2-enoyl-CoA Hydratase, Chain A, domain 1"/>
    <property type="match status" value="1"/>
</dbReference>
<comment type="caution">
    <text evidence="9">The sequence shown here is derived from an EMBL/GenBank/DDBJ whole genome shotgun (WGS) entry which is preliminary data.</text>
</comment>
<evidence type="ECO:0000256" key="6">
    <source>
        <dbReference type="PROSITE-ProRule" id="PRU10086"/>
    </source>
</evidence>
<dbReference type="Proteomes" id="UP000253551">
    <property type="component" value="Unassembled WGS sequence"/>
</dbReference>
<evidence type="ECO:0000259" key="8">
    <source>
        <dbReference type="PROSITE" id="PS50086"/>
    </source>
</evidence>
<evidence type="ECO:0000256" key="5">
    <source>
        <dbReference type="ARBA" id="ARBA00034021"/>
    </source>
</evidence>
<comment type="catalytic activity">
    <reaction evidence="5 6">
        <text>Hydrolysis of proteins to small peptides in the presence of ATP and magnesium. alpha-casein is the usual test substrate. In the absence of ATP, only oligopeptides shorter than five residues are hydrolyzed (such as succinyl-Leu-Tyr-|-NHMec, and Leu-Tyr-Leu-|-Tyr-Trp, in which cleavage of the -Tyr-|-Leu- and -Tyr-|-Trp bonds also occurs).</text>
        <dbReference type="EC" id="3.4.21.92"/>
    </reaction>
</comment>
<reference evidence="9 10" key="1">
    <citation type="journal article" date="2018" name="G3 (Bethesda)">
        <title>Phylogenetic and Phylogenomic Definition of Rhizopus Species.</title>
        <authorList>
            <person name="Gryganskyi A.P."/>
            <person name="Golan J."/>
            <person name="Dolatabadi S."/>
            <person name="Mondo S."/>
            <person name="Robb S."/>
            <person name="Idnurm A."/>
            <person name="Muszewska A."/>
            <person name="Steczkiewicz K."/>
            <person name="Masonjones S."/>
            <person name="Liao H.L."/>
            <person name="Gajdeczka M.T."/>
            <person name="Anike F."/>
            <person name="Vuek A."/>
            <person name="Anishchenko I.M."/>
            <person name="Voigt K."/>
            <person name="de Hoog G.S."/>
            <person name="Smith M.E."/>
            <person name="Heitman J."/>
            <person name="Vilgalys R."/>
            <person name="Stajich J.E."/>
        </authorList>
    </citation>
    <scope>NUCLEOTIDE SEQUENCE [LARGE SCALE GENOMIC DNA]</scope>
    <source>
        <strain evidence="9 10">LSU 92-RS-03</strain>
    </source>
</reference>
<comment type="similarity">
    <text evidence="1 7">Belongs to the peptidase S14 family.</text>
</comment>
<dbReference type="InterPro" id="IPR000195">
    <property type="entry name" value="Rab-GAP-TBC_dom"/>
</dbReference>
<dbReference type="PRINTS" id="PR00127">
    <property type="entry name" value="CLPPROTEASEP"/>
</dbReference>
<dbReference type="GO" id="GO:0004252">
    <property type="term" value="F:serine-type endopeptidase activity"/>
    <property type="evidence" value="ECO:0007669"/>
    <property type="project" value="UniProtKB-EC"/>
</dbReference>
<feature type="non-terminal residue" evidence="9">
    <location>
        <position position="1"/>
    </location>
</feature>
<organism evidence="9 10">
    <name type="scientific">Rhizopus stolonifer</name>
    <name type="common">Rhizopus nigricans</name>
    <dbReference type="NCBI Taxonomy" id="4846"/>
    <lineage>
        <taxon>Eukaryota</taxon>
        <taxon>Fungi</taxon>
        <taxon>Fungi incertae sedis</taxon>
        <taxon>Mucoromycota</taxon>
        <taxon>Mucoromycotina</taxon>
        <taxon>Mucoromycetes</taxon>
        <taxon>Mucorales</taxon>
        <taxon>Mucorineae</taxon>
        <taxon>Rhizopodaceae</taxon>
        <taxon>Rhizopus</taxon>
    </lineage>
</organism>
<dbReference type="Pfam" id="PF00574">
    <property type="entry name" value="CLP_protease"/>
    <property type="match status" value="1"/>
</dbReference>
<dbReference type="SUPFAM" id="SSF52096">
    <property type="entry name" value="ClpP/crotonase"/>
    <property type="match status" value="1"/>
</dbReference>
<evidence type="ECO:0000256" key="7">
    <source>
        <dbReference type="RuleBase" id="RU003567"/>
    </source>
</evidence>
<dbReference type="GO" id="GO:0006515">
    <property type="term" value="P:protein quality control for misfolded or incompletely synthesized proteins"/>
    <property type="evidence" value="ECO:0007669"/>
    <property type="project" value="TreeGrafter"/>
</dbReference>
<dbReference type="CDD" id="cd07017">
    <property type="entry name" value="S14_ClpP_2"/>
    <property type="match status" value="1"/>
</dbReference>
<evidence type="ECO:0000256" key="3">
    <source>
        <dbReference type="ARBA" id="ARBA00022801"/>
    </source>
</evidence>
<evidence type="ECO:0000256" key="4">
    <source>
        <dbReference type="ARBA" id="ARBA00022825"/>
    </source>
</evidence>
<feature type="domain" description="Rab-GAP TBC" evidence="8">
    <location>
        <begin position="1"/>
        <end position="156"/>
    </location>
</feature>
<dbReference type="EMBL" id="PJQM01003547">
    <property type="protein sequence ID" value="RCH88301.1"/>
    <property type="molecule type" value="Genomic_DNA"/>
</dbReference>
<dbReference type="OrthoDB" id="206700at2759"/>
<dbReference type="NCBIfam" id="NF001368">
    <property type="entry name" value="PRK00277.1"/>
    <property type="match status" value="1"/>
</dbReference>
<dbReference type="PROSITE" id="PS00382">
    <property type="entry name" value="CLP_PROTEASE_HIS"/>
    <property type="match status" value="1"/>
</dbReference>
<dbReference type="InterPro" id="IPR001907">
    <property type="entry name" value="ClpP"/>
</dbReference>
<dbReference type="InterPro" id="IPR035969">
    <property type="entry name" value="Rab-GAP_TBC_sf"/>
</dbReference>
<dbReference type="PANTHER" id="PTHR10381">
    <property type="entry name" value="ATP-DEPENDENT CLP PROTEASE PROTEOLYTIC SUBUNIT"/>
    <property type="match status" value="1"/>
</dbReference>
<dbReference type="GO" id="GO:0009368">
    <property type="term" value="C:endopeptidase Clp complex"/>
    <property type="evidence" value="ECO:0007669"/>
    <property type="project" value="TreeGrafter"/>
</dbReference>
<dbReference type="InterPro" id="IPR033135">
    <property type="entry name" value="ClpP_His_AS"/>
</dbReference>
<dbReference type="GO" id="GO:0051117">
    <property type="term" value="F:ATPase binding"/>
    <property type="evidence" value="ECO:0007669"/>
    <property type="project" value="TreeGrafter"/>
</dbReference>
<proteinExistence type="inferred from homology"/>
<keyword evidence="3" id="KW-0378">Hydrolase</keyword>
<feature type="active site" evidence="6">
    <location>
        <position position="384"/>
    </location>
</feature>
<dbReference type="Pfam" id="PF00566">
    <property type="entry name" value="RabGAP-TBC"/>
    <property type="match status" value="1"/>
</dbReference>
<gene>
    <name evidence="9" type="ORF">CU098_006849</name>
</gene>
<dbReference type="STRING" id="4846.A0A367JEZ2"/>
<evidence type="ECO:0000313" key="10">
    <source>
        <dbReference type="Proteomes" id="UP000253551"/>
    </source>
</evidence>
<dbReference type="FunFam" id="3.90.226.10:FF:000001">
    <property type="entry name" value="ATP-dependent Clp protease proteolytic subunit"/>
    <property type="match status" value="1"/>
</dbReference>
<evidence type="ECO:0000256" key="1">
    <source>
        <dbReference type="ARBA" id="ARBA00007039"/>
    </source>
</evidence>
<dbReference type="NCBIfam" id="NF009205">
    <property type="entry name" value="PRK12553.1"/>
    <property type="match status" value="1"/>
</dbReference>
<keyword evidence="2" id="KW-0645">Protease</keyword>
<dbReference type="SUPFAM" id="SSF47923">
    <property type="entry name" value="Ypt/Rab-GAP domain of gyp1p"/>
    <property type="match status" value="2"/>
</dbReference>
<dbReference type="Gene3D" id="1.10.472.80">
    <property type="entry name" value="Ypt/Rab-GAP domain of gyp1p, domain 3"/>
    <property type="match status" value="1"/>
</dbReference>
<evidence type="ECO:0000313" key="9">
    <source>
        <dbReference type="EMBL" id="RCH88301.1"/>
    </source>
</evidence>
<accession>A0A367JEZ2</accession>
<sequence>KDLADPVQITKDVERSLYYYPQDVTPVFKAHKQQELHCMIVEILWRNPSLKYYQGFHDICTCFLLVLGKKAAIPAAENVALFFIRDAMLDSFEPVSKQLRLMSSLIEYEDPSLTLYMEKANVMPYYALSWILTWFSHDFEDYDKVIRLFDLFISSQAFMPVFIASAIILLRRHEILMAEKDSVHSLVTRIPQDIDIEHIIEKAVQLESKHTVLQLQKQSGIWLHEDMNILQKATRVFSTAKHHRTFLTRIPTSTWTESPHAQSLIPMVVEQTGRGERSYDIFSRLLKERIICLNGPINDNVASVIVAQLLFLEAESTEKPISLYINSPGGSVTAGMAIYDTMQYIQSPVSTLCNGQACSMGSLLLAAGEPGKRYALPNASIMIHQPSGGAAGQASDIAIHAREILRVRERLNRIYQKHTGTRDLETVEKMMERDYFMTSEEAMNFGLIDRVLEKRIEVKEDKKIK</sequence>
<dbReference type="PANTHER" id="PTHR10381:SF11">
    <property type="entry name" value="ATP-DEPENDENT CLP PROTEASE PROTEOLYTIC SUBUNIT, MITOCHONDRIAL"/>
    <property type="match status" value="1"/>
</dbReference>
<dbReference type="AlphaFoldDB" id="A0A367JEZ2"/>